<organism evidence="11 12">
    <name type="scientific">Spirochaeta lutea</name>
    <dbReference type="NCBI Taxonomy" id="1480694"/>
    <lineage>
        <taxon>Bacteria</taxon>
        <taxon>Pseudomonadati</taxon>
        <taxon>Spirochaetota</taxon>
        <taxon>Spirochaetia</taxon>
        <taxon>Spirochaetales</taxon>
        <taxon>Spirochaetaceae</taxon>
        <taxon>Spirochaeta</taxon>
    </lineage>
</organism>
<gene>
    <name evidence="11" type="ORF">DC28_11440</name>
</gene>
<keyword evidence="4" id="KW-0547">Nucleotide-binding</keyword>
<evidence type="ECO:0000259" key="10">
    <source>
        <dbReference type="PROSITE" id="PS50929"/>
    </source>
</evidence>
<dbReference type="GO" id="GO:0005524">
    <property type="term" value="F:ATP binding"/>
    <property type="evidence" value="ECO:0007669"/>
    <property type="project" value="UniProtKB-KW"/>
</dbReference>
<dbReference type="FunFam" id="3.40.50.300:FF:000287">
    <property type="entry name" value="Multidrug ABC transporter ATP-binding protein"/>
    <property type="match status" value="1"/>
</dbReference>
<dbReference type="InterPro" id="IPR027417">
    <property type="entry name" value="P-loop_NTPase"/>
</dbReference>
<dbReference type="Pfam" id="PF00005">
    <property type="entry name" value="ABC_tran"/>
    <property type="match status" value="1"/>
</dbReference>
<evidence type="ECO:0000256" key="4">
    <source>
        <dbReference type="ARBA" id="ARBA00022741"/>
    </source>
</evidence>
<feature type="transmembrane region" description="Helical" evidence="8">
    <location>
        <begin position="70"/>
        <end position="95"/>
    </location>
</feature>
<dbReference type="Pfam" id="PF00664">
    <property type="entry name" value="ABC_membrane"/>
    <property type="match status" value="1"/>
</dbReference>
<dbReference type="STRING" id="1480694.DC28_11440"/>
<feature type="domain" description="ABC transmembrane type-1" evidence="10">
    <location>
        <begin position="31"/>
        <end position="313"/>
    </location>
</feature>
<evidence type="ECO:0000256" key="3">
    <source>
        <dbReference type="ARBA" id="ARBA00022692"/>
    </source>
</evidence>
<evidence type="ECO:0000313" key="12">
    <source>
        <dbReference type="Proteomes" id="UP000029692"/>
    </source>
</evidence>
<keyword evidence="2" id="KW-0813">Transport</keyword>
<feature type="transmembrane region" description="Helical" evidence="8">
    <location>
        <begin position="170"/>
        <end position="188"/>
    </location>
</feature>
<dbReference type="Gene3D" id="1.20.1560.10">
    <property type="entry name" value="ABC transporter type 1, transmembrane domain"/>
    <property type="match status" value="1"/>
</dbReference>
<evidence type="ECO:0000256" key="5">
    <source>
        <dbReference type="ARBA" id="ARBA00022840"/>
    </source>
</evidence>
<reference evidence="11 12" key="1">
    <citation type="submission" date="2014-05" db="EMBL/GenBank/DDBJ databases">
        <title>De novo Genome Sequence of Spirocheata sp.</title>
        <authorList>
            <person name="Shivani Y."/>
            <person name="Subhash Y."/>
            <person name="Tushar L."/>
            <person name="Sasikala C."/>
            <person name="Ramana C.V."/>
        </authorList>
    </citation>
    <scope>NUCLEOTIDE SEQUENCE [LARGE SCALE GENOMIC DNA]</scope>
    <source>
        <strain evidence="11 12">JC230</strain>
    </source>
</reference>
<dbReference type="eggNOG" id="COG1132">
    <property type="taxonomic scope" value="Bacteria"/>
</dbReference>
<dbReference type="CDD" id="cd18540">
    <property type="entry name" value="ABC_6TM_exporter_like"/>
    <property type="match status" value="1"/>
</dbReference>
<dbReference type="InterPro" id="IPR011527">
    <property type="entry name" value="ABC1_TM_dom"/>
</dbReference>
<evidence type="ECO:0000256" key="6">
    <source>
        <dbReference type="ARBA" id="ARBA00022989"/>
    </source>
</evidence>
<dbReference type="InterPro" id="IPR003593">
    <property type="entry name" value="AAA+_ATPase"/>
</dbReference>
<dbReference type="Gene3D" id="3.40.50.300">
    <property type="entry name" value="P-loop containing nucleotide triphosphate hydrolases"/>
    <property type="match status" value="1"/>
</dbReference>
<dbReference type="SUPFAM" id="SSF52540">
    <property type="entry name" value="P-loop containing nucleoside triphosphate hydrolases"/>
    <property type="match status" value="1"/>
</dbReference>
<dbReference type="SMART" id="SM00382">
    <property type="entry name" value="AAA"/>
    <property type="match status" value="1"/>
</dbReference>
<evidence type="ECO:0000256" key="1">
    <source>
        <dbReference type="ARBA" id="ARBA00004651"/>
    </source>
</evidence>
<name>A0A098QU96_9SPIO</name>
<sequence>MEGRRKKRKQTKQPFVRRLLPFLRPYRLQTAALGLVMIMVGGIDATFALWTQQAVDRFIVPGTIQGLEGFIIGFLAVVLWQGINVLALIMLAGYLEMAIMHDLRNRSFRHLQDLELNYFNKTPGGWLMSRLTSDIQKIGQTISWGFVDIVWGFTTITGIVVIMLVLNWQLALVTLSVVPLLVWISRFFQTKILRSQRLVRRTNSRLTASYNEGLMGAATTKSLSREQDACDEFAHYTRRMDFMSVKSALFSSLYQPVVVVFGAIGTALALWNGGIRVNMEIITFGTLAAFLSYTAQFFDPLRELARVFSELQSARAAGERVFNLLETEAKITDSQEIIQRYGDTITPKYQAWPKLRGEIEFKDVSFTYEKGEQVLEHFNLRVESGQTIALVGATGSGKSTIVNLVCRFFEPSSGRILIDGRDYHEYGQACLHGNLGYVLQSPQLFSGSIRDNIRYGRLDATDQEIEEAAKTAMAHEFIVQLPKGYDTPVGEEGGLLSTGQKQLISFARAVLADPALLILDEATSSIDTETELLIQQAIQKVLSHRTSFVIAHRLSTIVDADRILVIDKGRIMEDGTHRELMAAEGIYHRLYRNQFIEEKERVLLS</sequence>
<feature type="domain" description="ABC transporter" evidence="9">
    <location>
        <begin position="359"/>
        <end position="593"/>
    </location>
</feature>
<dbReference type="RefSeq" id="WP_037548615.1">
    <property type="nucleotide sequence ID" value="NZ_JNUP01000066.1"/>
</dbReference>
<evidence type="ECO:0000256" key="2">
    <source>
        <dbReference type="ARBA" id="ARBA00022448"/>
    </source>
</evidence>
<comment type="caution">
    <text evidence="11">The sequence shown here is derived from an EMBL/GenBank/DDBJ whole genome shotgun (WGS) entry which is preliminary data.</text>
</comment>
<dbReference type="GO" id="GO:0016887">
    <property type="term" value="F:ATP hydrolysis activity"/>
    <property type="evidence" value="ECO:0007669"/>
    <property type="project" value="InterPro"/>
</dbReference>
<keyword evidence="3 8" id="KW-0812">Transmembrane</keyword>
<dbReference type="AlphaFoldDB" id="A0A098QU96"/>
<dbReference type="PROSITE" id="PS50893">
    <property type="entry name" value="ABC_TRANSPORTER_2"/>
    <property type="match status" value="1"/>
</dbReference>
<dbReference type="InterPro" id="IPR003439">
    <property type="entry name" value="ABC_transporter-like_ATP-bd"/>
</dbReference>
<dbReference type="PANTHER" id="PTHR43394">
    <property type="entry name" value="ATP-DEPENDENT PERMEASE MDL1, MITOCHONDRIAL"/>
    <property type="match status" value="1"/>
</dbReference>
<dbReference type="GO" id="GO:0005886">
    <property type="term" value="C:plasma membrane"/>
    <property type="evidence" value="ECO:0007669"/>
    <property type="project" value="UniProtKB-SubCell"/>
</dbReference>
<dbReference type="InterPro" id="IPR036640">
    <property type="entry name" value="ABC1_TM_sf"/>
</dbReference>
<evidence type="ECO:0000313" key="11">
    <source>
        <dbReference type="EMBL" id="KGE71405.1"/>
    </source>
</evidence>
<evidence type="ECO:0000256" key="8">
    <source>
        <dbReference type="SAM" id="Phobius"/>
    </source>
</evidence>
<dbReference type="OrthoDB" id="341671at2"/>
<dbReference type="SUPFAM" id="SSF90123">
    <property type="entry name" value="ABC transporter transmembrane region"/>
    <property type="match status" value="1"/>
</dbReference>
<proteinExistence type="predicted"/>
<keyword evidence="12" id="KW-1185">Reference proteome</keyword>
<evidence type="ECO:0000256" key="7">
    <source>
        <dbReference type="ARBA" id="ARBA00023136"/>
    </source>
</evidence>
<dbReference type="GO" id="GO:0015421">
    <property type="term" value="F:ABC-type oligopeptide transporter activity"/>
    <property type="evidence" value="ECO:0007669"/>
    <property type="project" value="TreeGrafter"/>
</dbReference>
<dbReference type="Proteomes" id="UP000029692">
    <property type="component" value="Unassembled WGS sequence"/>
</dbReference>
<evidence type="ECO:0000259" key="9">
    <source>
        <dbReference type="PROSITE" id="PS50893"/>
    </source>
</evidence>
<keyword evidence="7 8" id="KW-0472">Membrane</keyword>
<keyword evidence="6 8" id="KW-1133">Transmembrane helix</keyword>
<feature type="transmembrane region" description="Helical" evidence="8">
    <location>
        <begin position="142"/>
        <end position="164"/>
    </location>
</feature>
<keyword evidence="5 11" id="KW-0067">ATP-binding</keyword>
<feature type="transmembrane region" description="Helical" evidence="8">
    <location>
        <begin position="248"/>
        <end position="271"/>
    </location>
</feature>
<dbReference type="PROSITE" id="PS50929">
    <property type="entry name" value="ABC_TM1F"/>
    <property type="match status" value="1"/>
</dbReference>
<dbReference type="EMBL" id="JNUP01000066">
    <property type="protein sequence ID" value="KGE71405.1"/>
    <property type="molecule type" value="Genomic_DNA"/>
</dbReference>
<feature type="transmembrane region" description="Helical" evidence="8">
    <location>
        <begin position="28"/>
        <end position="50"/>
    </location>
</feature>
<dbReference type="PANTHER" id="PTHR43394:SF1">
    <property type="entry name" value="ATP-BINDING CASSETTE SUB-FAMILY B MEMBER 10, MITOCHONDRIAL"/>
    <property type="match status" value="1"/>
</dbReference>
<protein>
    <submittedName>
        <fullName evidence="11">ABC transporter ATP-binding protein</fullName>
    </submittedName>
</protein>
<dbReference type="InterPro" id="IPR039421">
    <property type="entry name" value="Type_1_exporter"/>
</dbReference>
<accession>A0A098QU96</accession>
<comment type="subcellular location">
    <subcellularLocation>
        <location evidence="1">Cell membrane</location>
        <topology evidence="1">Multi-pass membrane protein</topology>
    </subcellularLocation>
</comment>